<evidence type="ECO:0000256" key="2">
    <source>
        <dbReference type="ARBA" id="ARBA00022801"/>
    </source>
</evidence>
<dbReference type="AlphaFoldDB" id="A0AAU9K572"/>
<protein>
    <recommendedName>
        <fullName evidence="5">Inosine/uridine-preferring nucleoside hydrolase domain-containing protein</fullName>
    </recommendedName>
</protein>
<dbReference type="PANTHER" id="PTHR12304:SF59">
    <property type="entry name" value="INOSINE-URIDINE PREFERRING NUCLEOSIDE HYDROLASE FAMILY PROTEIN"/>
    <property type="match status" value="1"/>
</dbReference>
<keyword evidence="2" id="KW-0378">Hydrolase</keyword>
<dbReference type="GO" id="GO:0006152">
    <property type="term" value="P:purine nucleoside catabolic process"/>
    <property type="evidence" value="ECO:0007669"/>
    <property type="project" value="TreeGrafter"/>
</dbReference>
<dbReference type="InterPro" id="IPR036452">
    <property type="entry name" value="Ribo_hydro-like"/>
</dbReference>
<dbReference type="GO" id="GO:0005829">
    <property type="term" value="C:cytosol"/>
    <property type="evidence" value="ECO:0007669"/>
    <property type="project" value="TreeGrafter"/>
</dbReference>
<keyword evidence="4" id="KW-1133">Transmembrane helix</keyword>
<keyword evidence="4" id="KW-0812">Transmembrane</keyword>
<keyword evidence="4" id="KW-0472">Membrane</keyword>
<dbReference type="EMBL" id="CAJZBQ010000047">
    <property type="protein sequence ID" value="CAG9329123.1"/>
    <property type="molecule type" value="Genomic_DNA"/>
</dbReference>
<dbReference type="InterPro" id="IPR023186">
    <property type="entry name" value="IUNH"/>
</dbReference>
<dbReference type="Pfam" id="PF01156">
    <property type="entry name" value="IU_nuc_hydro"/>
    <property type="match status" value="1"/>
</dbReference>
<reference evidence="6" key="1">
    <citation type="submission" date="2021-09" db="EMBL/GenBank/DDBJ databases">
        <authorList>
            <consortium name="AG Swart"/>
            <person name="Singh M."/>
            <person name="Singh A."/>
            <person name="Seah K."/>
            <person name="Emmerich C."/>
        </authorList>
    </citation>
    <scope>NUCLEOTIDE SEQUENCE</scope>
    <source>
        <strain evidence="6">ATCC30299</strain>
    </source>
</reference>
<sequence length="319" mass="35057">MSAIWLDCDPGHDDAMAIILAAYSANLLGISTSAGNQTIHKTTRNAIRVLSAIGKSYIPVVKGQAAPLIRPSMVCAEIHGESGLDGLNDKPLFDEVDISHIQGPAPPVMYEQIRRYFYLTGQKVRLVGTGCLTNIALLLVLYPDVKSMIDISIMGGAIGIGNISPSAEFNILLDPEAAKIVFESGVDLVMIPLEVTHTALVTNEVLQKIGNSTPFTAKICELLNYFRKNYKEVFDFADPPLHDPLAIAYVLRPDLFTGRSMRVDIETQSDYSYGRTICDVWNKSTMKKNCWVATKVELDGFWDLMIQAVELADSRSSLN</sequence>
<comment type="caution">
    <text evidence="6">The sequence shown here is derived from an EMBL/GenBank/DDBJ whole genome shotgun (WGS) entry which is preliminary data.</text>
</comment>
<evidence type="ECO:0000256" key="3">
    <source>
        <dbReference type="ARBA" id="ARBA00023295"/>
    </source>
</evidence>
<feature type="domain" description="Inosine/uridine-preferring nucleoside hydrolase" evidence="5">
    <location>
        <begin position="4"/>
        <end position="303"/>
    </location>
</feature>
<evidence type="ECO:0000256" key="4">
    <source>
        <dbReference type="SAM" id="Phobius"/>
    </source>
</evidence>
<evidence type="ECO:0000256" key="1">
    <source>
        <dbReference type="ARBA" id="ARBA00009176"/>
    </source>
</evidence>
<dbReference type="Gene3D" id="3.90.245.10">
    <property type="entry name" value="Ribonucleoside hydrolase-like"/>
    <property type="match status" value="1"/>
</dbReference>
<evidence type="ECO:0000313" key="6">
    <source>
        <dbReference type="EMBL" id="CAG9329123.1"/>
    </source>
</evidence>
<keyword evidence="3" id="KW-0326">Glycosidase</keyword>
<keyword evidence="7" id="KW-1185">Reference proteome</keyword>
<evidence type="ECO:0000313" key="7">
    <source>
        <dbReference type="Proteomes" id="UP001162131"/>
    </source>
</evidence>
<dbReference type="CDD" id="cd02651">
    <property type="entry name" value="nuc_hydro_IU_UC_XIUA"/>
    <property type="match status" value="1"/>
</dbReference>
<comment type="similarity">
    <text evidence="1">Belongs to the IUNH family.</text>
</comment>
<accession>A0AAU9K572</accession>
<dbReference type="InterPro" id="IPR001910">
    <property type="entry name" value="Inosine/uridine_hydrolase_dom"/>
</dbReference>
<feature type="transmembrane region" description="Helical" evidence="4">
    <location>
        <begin position="124"/>
        <end position="142"/>
    </location>
</feature>
<dbReference type="Proteomes" id="UP001162131">
    <property type="component" value="Unassembled WGS sequence"/>
</dbReference>
<dbReference type="PANTHER" id="PTHR12304">
    <property type="entry name" value="INOSINE-URIDINE PREFERRING NUCLEOSIDE HYDROLASE"/>
    <property type="match status" value="1"/>
</dbReference>
<dbReference type="GO" id="GO:0008477">
    <property type="term" value="F:purine nucleosidase activity"/>
    <property type="evidence" value="ECO:0007669"/>
    <property type="project" value="TreeGrafter"/>
</dbReference>
<organism evidence="6 7">
    <name type="scientific">Blepharisma stoltei</name>
    <dbReference type="NCBI Taxonomy" id="1481888"/>
    <lineage>
        <taxon>Eukaryota</taxon>
        <taxon>Sar</taxon>
        <taxon>Alveolata</taxon>
        <taxon>Ciliophora</taxon>
        <taxon>Postciliodesmatophora</taxon>
        <taxon>Heterotrichea</taxon>
        <taxon>Heterotrichida</taxon>
        <taxon>Blepharismidae</taxon>
        <taxon>Blepharisma</taxon>
    </lineage>
</organism>
<evidence type="ECO:0000259" key="5">
    <source>
        <dbReference type="Pfam" id="PF01156"/>
    </source>
</evidence>
<gene>
    <name evidence="6" type="ORF">BSTOLATCC_MIC47953</name>
</gene>
<proteinExistence type="inferred from homology"/>
<dbReference type="SUPFAM" id="SSF53590">
    <property type="entry name" value="Nucleoside hydrolase"/>
    <property type="match status" value="1"/>
</dbReference>
<name>A0AAU9K572_9CILI</name>